<gene>
    <name evidence="1" type="ORF">EVA_17441</name>
</gene>
<dbReference type="AlphaFoldDB" id="J9FY27"/>
<reference evidence="1" key="1">
    <citation type="journal article" date="2012" name="PLoS ONE">
        <title>Gene sets for utilization of primary and secondary nutrition supplies in the distal gut of endangered iberian lynx.</title>
        <authorList>
            <person name="Alcaide M."/>
            <person name="Messina E."/>
            <person name="Richter M."/>
            <person name="Bargiela R."/>
            <person name="Peplies J."/>
            <person name="Huws S.A."/>
            <person name="Newbold C.J."/>
            <person name="Golyshin P.N."/>
            <person name="Simon M.A."/>
            <person name="Lopez G."/>
            <person name="Yakimov M.M."/>
            <person name="Ferrer M."/>
        </authorList>
    </citation>
    <scope>NUCLEOTIDE SEQUENCE</scope>
</reference>
<organism evidence="1">
    <name type="scientific">gut metagenome</name>
    <dbReference type="NCBI Taxonomy" id="749906"/>
    <lineage>
        <taxon>unclassified sequences</taxon>
        <taxon>metagenomes</taxon>
        <taxon>organismal metagenomes</taxon>
    </lineage>
</organism>
<name>J9FY27_9ZZZZ</name>
<feature type="non-terminal residue" evidence="1">
    <location>
        <position position="80"/>
    </location>
</feature>
<dbReference type="EMBL" id="AMCI01006367">
    <property type="protein sequence ID" value="EJW94452.1"/>
    <property type="molecule type" value="Genomic_DNA"/>
</dbReference>
<comment type="caution">
    <text evidence="1">The sequence shown here is derived from an EMBL/GenBank/DDBJ whole genome shotgun (WGS) entry which is preliminary data.</text>
</comment>
<proteinExistence type="predicted"/>
<sequence>MKYEDLLKLMKTVAKADPSAATAYSYNDKNYSYSSLNEALRLELNELAGSYSLYRENQNVLFSLIEQTLDDILPKRVMEQ</sequence>
<evidence type="ECO:0000313" key="1">
    <source>
        <dbReference type="EMBL" id="EJW94452.1"/>
    </source>
</evidence>
<accession>J9FY27</accession>
<protein>
    <submittedName>
        <fullName evidence="1">Uncharacterized protein</fullName>
    </submittedName>
</protein>